<organism evidence="2 3">
    <name type="scientific">Durusdinium trenchii</name>
    <dbReference type="NCBI Taxonomy" id="1381693"/>
    <lineage>
        <taxon>Eukaryota</taxon>
        <taxon>Sar</taxon>
        <taxon>Alveolata</taxon>
        <taxon>Dinophyceae</taxon>
        <taxon>Suessiales</taxon>
        <taxon>Symbiodiniaceae</taxon>
        <taxon>Durusdinium</taxon>
    </lineage>
</organism>
<feature type="non-terminal residue" evidence="2">
    <location>
        <position position="1"/>
    </location>
</feature>
<accession>A0ABP0IE99</accession>
<name>A0ABP0IE99_9DINO</name>
<dbReference type="SUPFAM" id="SSF52540">
    <property type="entry name" value="P-loop containing nucleoside triphosphate hydrolases"/>
    <property type="match status" value="1"/>
</dbReference>
<sequence length="789" mass="87240">AGVQMALTGEHVLEGEWPVGMQEVAAELIAFGERYDWPPAETFARQYCEIVGERFDVEMWNADPSCRASWEAFRLLGEALANSDFGFDPVAEPKPARAPVPDPEDRALERDSQRERLDPPRALTLVKGIGQKTARALQDAGIRDLDHFLTFADRDALLAYMGGGDKGEVALALIDKGDLLAKDLRAVLEEAEEFSGAIIDLDPPKGRARDIDGQAVPPGMWRSMDLADKYGLPQGNPVIPLGMDGTKFFFLNTLGQVVSVADLKAETIKKLYAGRLDFLYWAWPRWSAPPREANDKALTPEQRKQALDGHFASPDAVNGWDANAAADALYNAAAMRGVWRDFELVRGRGAWVDEDDHKRLVLHCGNRLFCRDDKGKWESLQPGDYETAVYPAEPLRPYPWGADVSVSAGRQLLELIETWRWRRDEVDARLLAGWIAAGFLAGALPWRPSVYITGGRGTGKSTLMKKLMRQLFGSGVIYATNVTAASIYQHVGHASLPVILDEFEAQSNPAKTRGVIELMRDSCSDGVVMRGGPEGKGSEFRARNTFAFSSIVRAGMRPQDLSRMAILNLDPFEPGDAEPGLEPKEIALLGRKLLRRVADRWIDFKELFLTWHAGLKSVGHDSRGADQFGILMTCADMILEDEPPDSDTLKEWCDRLAPTGLEEMSGNMPEWERCLVALLSAPVEAWRGGKRRTAGLKVEAKFKDVPQVEWWLSIPSSDEKVRQLFRGSDYEGEAGVDGSWSSSLQQAHFQRAGHVGLPAFAIERLADPDKLVSRDCGGLLFKGHGGLQC</sequence>
<gene>
    <name evidence="2" type="ORF">SCF082_LOCUS6710</name>
</gene>
<protein>
    <recommendedName>
        <fullName evidence="4">SF3 helicase domain-containing protein</fullName>
    </recommendedName>
</protein>
<evidence type="ECO:0008006" key="4">
    <source>
        <dbReference type="Google" id="ProtNLM"/>
    </source>
</evidence>
<feature type="compositionally biased region" description="Basic and acidic residues" evidence="1">
    <location>
        <begin position="103"/>
        <end position="114"/>
    </location>
</feature>
<dbReference type="EMBL" id="CAXAMM010003687">
    <property type="protein sequence ID" value="CAK9000921.1"/>
    <property type="molecule type" value="Genomic_DNA"/>
</dbReference>
<dbReference type="Proteomes" id="UP001642464">
    <property type="component" value="Unassembled WGS sequence"/>
</dbReference>
<evidence type="ECO:0000313" key="2">
    <source>
        <dbReference type="EMBL" id="CAK9000921.1"/>
    </source>
</evidence>
<feature type="region of interest" description="Disordered" evidence="1">
    <location>
        <begin position="91"/>
        <end position="114"/>
    </location>
</feature>
<evidence type="ECO:0000313" key="3">
    <source>
        <dbReference type="Proteomes" id="UP001642464"/>
    </source>
</evidence>
<reference evidence="2 3" key="1">
    <citation type="submission" date="2024-02" db="EMBL/GenBank/DDBJ databases">
        <authorList>
            <person name="Chen Y."/>
            <person name="Shah S."/>
            <person name="Dougan E. K."/>
            <person name="Thang M."/>
            <person name="Chan C."/>
        </authorList>
    </citation>
    <scope>NUCLEOTIDE SEQUENCE [LARGE SCALE GENOMIC DNA]</scope>
</reference>
<dbReference type="InterPro" id="IPR027417">
    <property type="entry name" value="P-loop_NTPase"/>
</dbReference>
<keyword evidence="3" id="KW-1185">Reference proteome</keyword>
<proteinExistence type="predicted"/>
<evidence type="ECO:0000256" key="1">
    <source>
        <dbReference type="SAM" id="MobiDB-lite"/>
    </source>
</evidence>
<comment type="caution">
    <text evidence="2">The sequence shown here is derived from an EMBL/GenBank/DDBJ whole genome shotgun (WGS) entry which is preliminary data.</text>
</comment>